<sequence>MTISEYKELCKLNKLHIGEEVPEDDNTEEEVAINYYQGALLHDHRRFQ</sequence>
<organism evidence="1 2">
    <name type="scientific">Synechococcus phage metaG-MbCM1</name>
    <dbReference type="NCBI Taxonomy" id="1079999"/>
    <lineage>
        <taxon>Viruses</taxon>
        <taxon>Duplodnaviria</taxon>
        <taxon>Heunggongvirae</taxon>
        <taxon>Uroviricota</taxon>
        <taxon>Caudoviricetes</taxon>
        <taxon>Pantevenvirales</taxon>
        <taxon>Kyanoviridae</taxon>
        <taxon>Galenevirus</taxon>
        <taxon>Galenevirus mbcm1</taxon>
    </lineage>
</organism>
<protein>
    <submittedName>
        <fullName evidence="1">Uncharacterized protein</fullName>
    </submittedName>
</protein>
<evidence type="ECO:0000313" key="1">
    <source>
        <dbReference type="EMBL" id="AFD02919.1"/>
    </source>
</evidence>
<name>H8ZN58_9CAUD</name>
<keyword evidence="2" id="KW-1185">Reference proteome</keyword>
<reference evidence="1 2" key="1">
    <citation type="submission" date="2011-07" db="EMBL/GenBank/DDBJ databases">
        <title>Viral Tagging: a high-throughput approach to explore virus-host interactions.</title>
        <authorList>
            <person name="Deng L."/>
            <person name="Sullivan M.B."/>
            <person name="Poulos B."/>
            <person name="Ignacio Espinoza J.C."/>
        </authorList>
    </citation>
    <scope>NUCLEOTIDE SEQUENCE [LARGE SCALE GENOMIC DNA]</scope>
</reference>
<dbReference type="RefSeq" id="YP_007001570.1">
    <property type="nucleotide sequence ID" value="NC_019443.1"/>
</dbReference>
<dbReference type="KEGG" id="vg:14005343"/>
<proteinExistence type="predicted"/>
<evidence type="ECO:0000313" key="2">
    <source>
        <dbReference type="Proteomes" id="UP000007597"/>
    </source>
</evidence>
<dbReference type="EMBL" id="JN371769">
    <property type="protein sequence ID" value="AFD02919.1"/>
    <property type="molecule type" value="Genomic_DNA"/>
</dbReference>
<accession>H8ZN58</accession>
<dbReference type="GeneID" id="14005343"/>
<dbReference type="Proteomes" id="UP000007597">
    <property type="component" value="Segment"/>
</dbReference>